<keyword evidence="4" id="KW-1185">Reference proteome</keyword>
<sequence>MGVVGVLVTGALPAVVRAVAPALACGNVVVLVPDPDAPLGALVLAEAGAEAGLPEGVLNVLPAGVLSGDVDAVAVTGPPAFCRDAARLAPGRPFHRRATGGLVQVVHDDAPLDQAVDGIAEALGGDQRVLVAESVADELAELLRELLARLRVGDPLDHNTDLGPLASPQQRDRAVALAAAADDEGARRWTGPAPLPEHGWFLAPTVFTDVAPTMRIAREEIAGPLLPVLTFRTPAEAVATAGAPRAAAVWTDKGSRALWTAQRLRAGVTWVNAVGRWDPAVPAAALADHLVF</sequence>
<evidence type="ECO:0000259" key="2">
    <source>
        <dbReference type="Pfam" id="PF00171"/>
    </source>
</evidence>
<dbReference type="Pfam" id="PF00171">
    <property type="entry name" value="Aldedh"/>
    <property type="match status" value="1"/>
</dbReference>
<organism evidence="3 4">
    <name type="scientific">Pseudonocardia charpentierae</name>
    <dbReference type="NCBI Taxonomy" id="3075545"/>
    <lineage>
        <taxon>Bacteria</taxon>
        <taxon>Bacillati</taxon>
        <taxon>Actinomycetota</taxon>
        <taxon>Actinomycetes</taxon>
        <taxon>Pseudonocardiales</taxon>
        <taxon>Pseudonocardiaceae</taxon>
        <taxon>Pseudonocardia</taxon>
    </lineage>
</organism>
<dbReference type="PANTHER" id="PTHR11699">
    <property type="entry name" value="ALDEHYDE DEHYDROGENASE-RELATED"/>
    <property type="match status" value="1"/>
</dbReference>
<accession>A0ABU2N4B8</accession>
<protein>
    <submittedName>
        <fullName evidence="3">Aldehyde dehydrogenase family protein</fullName>
    </submittedName>
</protein>
<reference evidence="4" key="1">
    <citation type="submission" date="2023-07" db="EMBL/GenBank/DDBJ databases">
        <title>30 novel species of actinomycetes from the DSMZ collection.</title>
        <authorList>
            <person name="Nouioui I."/>
        </authorList>
    </citation>
    <scope>NUCLEOTIDE SEQUENCE [LARGE SCALE GENOMIC DNA]</scope>
    <source>
        <strain evidence="4">DSM 45834</strain>
    </source>
</reference>
<comment type="caution">
    <text evidence="3">The sequence shown here is derived from an EMBL/GenBank/DDBJ whole genome shotgun (WGS) entry which is preliminary data.</text>
</comment>
<dbReference type="InterPro" id="IPR015590">
    <property type="entry name" value="Aldehyde_DH_dom"/>
</dbReference>
<name>A0ABU2N4B8_9PSEU</name>
<evidence type="ECO:0000256" key="1">
    <source>
        <dbReference type="ARBA" id="ARBA00023002"/>
    </source>
</evidence>
<dbReference type="Gene3D" id="3.40.605.10">
    <property type="entry name" value="Aldehyde Dehydrogenase, Chain A, domain 1"/>
    <property type="match status" value="1"/>
</dbReference>
<proteinExistence type="predicted"/>
<dbReference type="InterPro" id="IPR016163">
    <property type="entry name" value="Ald_DH_C"/>
</dbReference>
<dbReference type="InterPro" id="IPR016162">
    <property type="entry name" value="Ald_DH_N"/>
</dbReference>
<evidence type="ECO:0000313" key="3">
    <source>
        <dbReference type="EMBL" id="MDT0348756.1"/>
    </source>
</evidence>
<keyword evidence="1" id="KW-0560">Oxidoreductase</keyword>
<dbReference type="Gene3D" id="3.40.309.10">
    <property type="entry name" value="Aldehyde Dehydrogenase, Chain A, domain 2"/>
    <property type="match status" value="1"/>
</dbReference>
<dbReference type="RefSeq" id="WP_311554688.1">
    <property type="nucleotide sequence ID" value="NZ_JAVREJ010000002.1"/>
</dbReference>
<feature type="domain" description="Aldehyde dehydrogenase" evidence="2">
    <location>
        <begin position="2"/>
        <end position="276"/>
    </location>
</feature>
<dbReference type="SUPFAM" id="SSF53720">
    <property type="entry name" value="ALDH-like"/>
    <property type="match status" value="1"/>
</dbReference>
<gene>
    <name evidence="3" type="ORF">RM445_04375</name>
</gene>
<dbReference type="InterPro" id="IPR016161">
    <property type="entry name" value="Ald_DH/histidinol_DH"/>
</dbReference>
<dbReference type="Proteomes" id="UP001183202">
    <property type="component" value="Unassembled WGS sequence"/>
</dbReference>
<dbReference type="EMBL" id="JAVREJ010000002">
    <property type="protein sequence ID" value="MDT0348756.1"/>
    <property type="molecule type" value="Genomic_DNA"/>
</dbReference>
<evidence type="ECO:0000313" key="4">
    <source>
        <dbReference type="Proteomes" id="UP001183202"/>
    </source>
</evidence>